<accession>A0A840BLM2</accession>
<evidence type="ECO:0000313" key="2">
    <source>
        <dbReference type="Proteomes" id="UP000561045"/>
    </source>
</evidence>
<dbReference type="EMBL" id="JACIET010000002">
    <property type="protein sequence ID" value="MBB4014135.1"/>
    <property type="molecule type" value="Genomic_DNA"/>
</dbReference>
<comment type="caution">
    <text evidence="1">The sequence shown here is derived from an EMBL/GenBank/DDBJ whole genome shotgun (WGS) entry which is preliminary data.</text>
</comment>
<dbReference type="Proteomes" id="UP000561045">
    <property type="component" value="Unassembled WGS sequence"/>
</dbReference>
<reference evidence="1 2" key="1">
    <citation type="submission" date="2020-08" db="EMBL/GenBank/DDBJ databases">
        <title>Genomic Encyclopedia of Type Strains, Phase IV (KMG-IV): sequencing the most valuable type-strain genomes for metagenomic binning, comparative biology and taxonomic classification.</title>
        <authorList>
            <person name="Goeker M."/>
        </authorList>
    </citation>
    <scope>NUCLEOTIDE SEQUENCE [LARGE SCALE GENOMIC DNA]</scope>
    <source>
        <strain evidence="1 2">DSM 106739</strain>
    </source>
</reference>
<name>A0A840BLM2_9RHOO</name>
<keyword evidence="2" id="KW-1185">Reference proteome</keyword>
<evidence type="ECO:0000313" key="1">
    <source>
        <dbReference type="EMBL" id="MBB4014135.1"/>
    </source>
</evidence>
<organism evidence="1 2">
    <name type="scientific">Niveibacterium umoris</name>
    <dbReference type="NCBI Taxonomy" id="1193620"/>
    <lineage>
        <taxon>Bacteria</taxon>
        <taxon>Pseudomonadati</taxon>
        <taxon>Pseudomonadota</taxon>
        <taxon>Betaproteobacteria</taxon>
        <taxon>Rhodocyclales</taxon>
        <taxon>Rhodocyclaceae</taxon>
        <taxon>Niveibacterium</taxon>
    </lineage>
</organism>
<sequence>MNSHLFDRVIRLGAVGALLLGFWQASDASAAPLGGHASESACRLAGAGRDVSPPDHRQGVIAGSDLVGRVAGVPSGGT</sequence>
<dbReference type="RefSeq" id="WP_183636024.1">
    <property type="nucleotide sequence ID" value="NZ_BAABLE010000005.1"/>
</dbReference>
<gene>
    <name evidence="1" type="ORF">GGR36_003481</name>
</gene>
<proteinExistence type="predicted"/>
<protein>
    <submittedName>
        <fullName evidence="1">Uncharacterized protein</fullName>
    </submittedName>
</protein>
<dbReference type="AlphaFoldDB" id="A0A840BLM2"/>